<proteinExistence type="predicted"/>
<dbReference type="InterPro" id="IPR031823">
    <property type="entry name" value="TatT"/>
</dbReference>
<evidence type="ECO:0008006" key="2">
    <source>
        <dbReference type="Google" id="ProtNLM"/>
    </source>
</evidence>
<gene>
    <name evidence="1" type="ORF">METZ01_LOCUS157070</name>
</gene>
<name>A0A382ARU1_9ZZZZ</name>
<dbReference type="Pfam" id="PF16811">
    <property type="entry name" value="TAtT"/>
    <property type="match status" value="1"/>
</dbReference>
<protein>
    <recommendedName>
        <fullName evidence="2">DUF4034 domain-containing protein</fullName>
    </recommendedName>
</protein>
<dbReference type="Gene3D" id="1.25.40.920">
    <property type="entry name" value="TRAP transporter T-component"/>
    <property type="match status" value="1"/>
</dbReference>
<reference evidence="1" key="1">
    <citation type="submission" date="2018-05" db="EMBL/GenBank/DDBJ databases">
        <authorList>
            <person name="Lanie J.A."/>
            <person name="Ng W.-L."/>
            <person name="Kazmierczak K.M."/>
            <person name="Andrzejewski T.M."/>
            <person name="Davidsen T.M."/>
            <person name="Wayne K.J."/>
            <person name="Tettelin H."/>
            <person name="Glass J.I."/>
            <person name="Rusch D."/>
            <person name="Podicherti R."/>
            <person name="Tsui H.-C.T."/>
            <person name="Winkler M.E."/>
        </authorList>
    </citation>
    <scope>NUCLEOTIDE SEQUENCE</scope>
</reference>
<organism evidence="1">
    <name type="scientific">marine metagenome</name>
    <dbReference type="NCBI Taxonomy" id="408172"/>
    <lineage>
        <taxon>unclassified sequences</taxon>
        <taxon>metagenomes</taxon>
        <taxon>ecological metagenomes</taxon>
    </lineage>
</organism>
<dbReference type="AlphaFoldDB" id="A0A382ARU1"/>
<evidence type="ECO:0000313" key="1">
    <source>
        <dbReference type="EMBL" id="SVB04216.1"/>
    </source>
</evidence>
<dbReference type="InterPro" id="IPR038537">
    <property type="entry name" value="TatT_sf"/>
</dbReference>
<sequence>MLNHKTILQLSISFTLTLYSWQCSSTKKEMMAAQNQNVDFLIEQGKLFWEQRSDSSAIIKADHFLSLANERRPENFDLSVLYSRILYFRALFLEKDSALRDSLFARGANVAKQSVITHMEFQSIYETTQGDTSFRLLTALSNTPRVLVPGLFWWATNQVWYLNSRPAMERLNYRELLEVIMHRIISLEPDFFYGGPYRFFGLFYSRIPGVELIQSKTYFEQAHANHPGYLGNVVQMSEFYHQKAGNRDQFQTQLESVVNTDPTTNPEILPENLFYQDRARSLLEQKSTLFE</sequence>
<accession>A0A382ARU1</accession>
<dbReference type="EMBL" id="UINC01026555">
    <property type="protein sequence ID" value="SVB04216.1"/>
    <property type="molecule type" value="Genomic_DNA"/>
</dbReference>